<name>A0A6J4JAU6_9CHLR</name>
<gene>
    <name evidence="1" type="ORF">AVDCRST_MAG26-2897</name>
</gene>
<dbReference type="AlphaFoldDB" id="A0A6J4JAU6"/>
<feature type="non-terminal residue" evidence="1">
    <location>
        <position position="1"/>
    </location>
</feature>
<sequence length="109" mass="11518">GSSIVALVSLQAGFLFLARVAQRQSGPPRRGRVTSRRCFAGLRHRRAAGGTHAFAGAASAAYGCRHVLALPVRSVTPARPVDACGRARRPIPEAIRGCPALSYRRSTAL</sequence>
<dbReference type="EMBL" id="CADCTK010000666">
    <property type="protein sequence ID" value="CAA9272533.1"/>
    <property type="molecule type" value="Genomic_DNA"/>
</dbReference>
<reference evidence="1" key="1">
    <citation type="submission" date="2020-02" db="EMBL/GenBank/DDBJ databases">
        <authorList>
            <person name="Meier V. D."/>
        </authorList>
    </citation>
    <scope>NUCLEOTIDE SEQUENCE</scope>
    <source>
        <strain evidence="1">AVDCRST_MAG26</strain>
    </source>
</reference>
<accession>A0A6J4JAU6</accession>
<organism evidence="1">
    <name type="scientific">uncultured Chloroflexia bacterium</name>
    <dbReference type="NCBI Taxonomy" id="1672391"/>
    <lineage>
        <taxon>Bacteria</taxon>
        <taxon>Bacillati</taxon>
        <taxon>Chloroflexota</taxon>
        <taxon>Chloroflexia</taxon>
        <taxon>environmental samples</taxon>
    </lineage>
</organism>
<proteinExistence type="predicted"/>
<feature type="non-terminal residue" evidence="1">
    <location>
        <position position="109"/>
    </location>
</feature>
<protein>
    <submittedName>
        <fullName evidence="1">Uncharacterized protein</fullName>
    </submittedName>
</protein>
<evidence type="ECO:0000313" key="1">
    <source>
        <dbReference type="EMBL" id="CAA9272533.1"/>
    </source>
</evidence>